<name>A0A937A5R6_9FLAO</name>
<dbReference type="AlphaFoldDB" id="A0A937A5R6"/>
<evidence type="ECO:0000256" key="1">
    <source>
        <dbReference type="SAM" id="Phobius"/>
    </source>
</evidence>
<dbReference type="InterPro" id="IPR001466">
    <property type="entry name" value="Beta-lactam-related"/>
</dbReference>
<keyword evidence="1" id="KW-1133">Transmembrane helix</keyword>
<dbReference type="PANTHER" id="PTHR43283:SF7">
    <property type="entry name" value="BETA-LACTAMASE-RELATED DOMAIN-CONTAINING PROTEIN"/>
    <property type="match status" value="1"/>
</dbReference>
<dbReference type="GO" id="GO:0016787">
    <property type="term" value="F:hydrolase activity"/>
    <property type="evidence" value="ECO:0007669"/>
    <property type="project" value="UniProtKB-KW"/>
</dbReference>
<dbReference type="Gene3D" id="3.40.710.10">
    <property type="entry name" value="DD-peptidase/beta-lactamase superfamily"/>
    <property type="match status" value="1"/>
</dbReference>
<dbReference type="Proteomes" id="UP000651057">
    <property type="component" value="Unassembled WGS sequence"/>
</dbReference>
<evidence type="ECO:0000313" key="4">
    <source>
        <dbReference type="Proteomes" id="UP000651057"/>
    </source>
</evidence>
<dbReference type="InterPro" id="IPR012338">
    <property type="entry name" value="Beta-lactam/transpept-like"/>
</dbReference>
<feature type="domain" description="Beta-lactamase-related" evidence="2">
    <location>
        <begin position="166"/>
        <end position="426"/>
    </location>
</feature>
<dbReference type="PANTHER" id="PTHR43283">
    <property type="entry name" value="BETA-LACTAMASE-RELATED"/>
    <property type="match status" value="1"/>
</dbReference>
<dbReference type="EMBL" id="JAERQJ010000008">
    <property type="protein sequence ID" value="MBL0685400.1"/>
    <property type="molecule type" value="Genomic_DNA"/>
</dbReference>
<sequence length="450" mass="50935">MMRFKKIFGITFLVLIISICGIAGLNYSKLTILTGYSAKHMNSSVFIGNRSVEFTDTKDNNFAPVNLADDKVNMQEKTSVASVFGLKERKAVYREGLGSVLINEDFDQSQPIVIPNRIKTKTGLPYPYGELSQKDTVFNTIDYEKINTTVASIFDSNNENIKKTRAVMVLYKDQIIAEKYVDGLDKNSKLPGWSMTKSVLATVYGVLQKQGAINIKDKAPVAEWQNDERRDITIHNLLQMNCGLEWDEDYGSISDATKMLYLDSDMTTAQIHKKAIYKPNEYWYYSSGVSNLLSGILRNYFSSYQEYLDYPYRELIDKIGMHSMLIETDIAGNYVGSSYAWATVRDWAKFGLLYLHRGNWNGTQIFNPEWTDYVTTPSPTSEGDYGGHFWLNAGGFYPDAPRDMFSANGYQGQRVFIIPSKNLVIVRFGLIGDAGVDFNTFLKEMVSAVE</sequence>
<keyword evidence="4" id="KW-1185">Reference proteome</keyword>
<dbReference type="Pfam" id="PF00144">
    <property type="entry name" value="Beta-lactamase"/>
    <property type="match status" value="1"/>
</dbReference>
<comment type="caution">
    <text evidence="3">The sequence shown here is derived from an EMBL/GenBank/DDBJ whole genome shotgun (WGS) entry which is preliminary data.</text>
</comment>
<reference evidence="3" key="1">
    <citation type="submission" date="2021-01" db="EMBL/GenBank/DDBJ databases">
        <authorList>
            <person name="Zhong Y.L."/>
        </authorList>
    </citation>
    <scope>NUCLEOTIDE SEQUENCE</scope>
    <source>
        <strain evidence="3">KCTC 23302</strain>
    </source>
</reference>
<accession>A0A937A5R6</accession>
<evidence type="ECO:0000313" key="3">
    <source>
        <dbReference type="EMBL" id="MBL0685400.1"/>
    </source>
</evidence>
<keyword evidence="1" id="KW-0472">Membrane</keyword>
<dbReference type="RefSeq" id="WP_201923467.1">
    <property type="nucleotide sequence ID" value="NZ_BAABAX010000002.1"/>
</dbReference>
<keyword evidence="1" id="KW-0812">Transmembrane</keyword>
<protein>
    <submittedName>
        <fullName evidence="3">Serine hydrolase</fullName>
    </submittedName>
</protein>
<dbReference type="SUPFAM" id="SSF56601">
    <property type="entry name" value="beta-lactamase/transpeptidase-like"/>
    <property type="match status" value="1"/>
</dbReference>
<keyword evidence="3" id="KW-0378">Hydrolase</keyword>
<proteinExistence type="predicted"/>
<feature type="transmembrane region" description="Helical" evidence="1">
    <location>
        <begin position="7"/>
        <end position="27"/>
    </location>
</feature>
<gene>
    <name evidence="3" type="ORF">JJQ60_17835</name>
</gene>
<evidence type="ECO:0000259" key="2">
    <source>
        <dbReference type="Pfam" id="PF00144"/>
    </source>
</evidence>
<organism evidence="3 4">
    <name type="scientific">Aquimarina mytili</name>
    <dbReference type="NCBI Taxonomy" id="874423"/>
    <lineage>
        <taxon>Bacteria</taxon>
        <taxon>Pseudomonadati</taxon>
        <taxon>Bacteroidota</taxon>
        <taxon>Flavobacteriia</taxon>
        <taxon>Flavobacteriales</taxon>
        <taxon>Flavobacteriaceae</taxon>
        <taxon>Aquimarina</taxon>
    </lineage>
</organism>
<dbReference type="InterPro" id="IPR050789">
    <property type="entry name" value="Diverse_Enzym_Activities"/>
</dbReference>